<keyword evidence="3" id="KW-1185">Reference proteome</keyword>
<dbReference type="Proteomes" id="UP000694888">
    <property type="component" value="Unplaced"/>
</dbReference>
<dbReference type="RefSeq" id="XP_005110932.1">
    <property type="nucleotide sequence ID" value="XM_005110875.1"/>
</dbReference>
<feature type="domain" description="PiggyBac transposable element-derived protein" evidence="2">
    <location>
        <begin position="128"/>
        <end position="313"/>
    </location>
</feature>
<evidence type="ECO:0000256" key="1">
    <source>
        <dbReference type="SAM" id="MobiDB-lite"/>
    </source>
</evidence>
<evidence type="ECO:0000259" key="2">
    <source>
        <dbReference type="Pfam" id="PF13843"/>
    </source>
</evidence>
<evidence type="ECO:0000313" key="3">
    <source>
        <dbReference type="Proteomes" id="UP000694888"/>
    </source>
</evidence>
<dbReference type="InterPro" id="IPR029526">
    <property type="entry name" value="PGBD"/>
</dbReference>
<accession>A0ABM0K7Y4</accession>
<dbReference type="GeneID" id="101858223"/>
<organism evidence="3 4">
    <name type="scientific">Aplysia californica</name>
    <name type="common">California sea hare</name>
    <dbReference type="NCBI Taxonomy" id="6500"/>
    <lineage>
        <taxon>Eukaryota</taxon>
        <taxon>Metazoa</taxon>
        <taxon>Spiralia</taxon>
        <taxon>Lophotrochozoa</taxon>
        <taxon>Mollusca</taxon>
        <taxon>Gastropoda</taxon>
        <taxon>Heterobranchia</taxon>
        <taxon>Euthyneura</taxon>
        <taxon>Tectipleura</taxon>
        <taxon>Aplysiida</taxon>
        <taxon>Aplysioidea</taxon>
        <taxon>Aplysiidae</taxon>
        <taxon>Aplysia</taxon>
    </lineage>
</organism>
<dbReference type="PANTHER" id="PTHR46599:SF3">
    <property type="entry name" value="PIGGYBAC TRANSPOSABLE ELEMENT-DERIVED PROTEIN 4"/>
    <property type="match status" value="1"/>
</dbReference>
<feature type="compositionally biased region" description="Low complexity" evidence="1">
    <location>
        <begin position="30"/>
        <end position="40"/>
    </location>
</feature>
<evidence type="ECO:0000313" key="4">
    <source>
        <dbReference type="RefSeq" id="XP_005110932.1"/>
    </source>
</evidence>
<reference evidence="4" key="1">
    <citation type="submission" date="2025-08" db="UniProtKB">
        <authorList>
            <consortium name="RefSeq"/>
        </authorList>
    </citation>
    <scope>IDENTIFICATION</scope>
</reference>
<proteinExistence type="predicted"/>
<feature type="compositionally biased region" description="Basic and acidic residues" evidence="1">
    <location>
        <begin position="17"/>
        <end position="27"/>
    </location>
</feature>
<feature type="region of interest" description="Disordered" evidence="1">
    <location>
        <begin position="1"/>
        <end position="56"/>
    </location>
</feature>
<sequence length="324" mass="36266">MDISSSGSEYSESEDSSGDHDSNREANVDLNNKLLKQNNQSGGGKGVWTETVTDGGGGGAVNGIWTRIYGEDTGPDPLQSIGVLGPKHTRPADEEPITWTPHEYATIRKQNSVGLLEEIPITDEEDVRGYFDTFVSDDIFQLFATETNSYATQVKAHKPDCYYLKDWKDTTVDEMGIMVALLIAMGLVSKPEITSYWTKHPMMPRDHFLTLTAFWHLANNEEKPQQNTPEYDKLFKLRRLFSHLNNKFSSVYCPEKELAVDESLMPWKGRVSFRQYRPSKPIKYGLKLYCCCEASSGYIVNMPFYTGAGTTGPETGHGSKALGM</sequence>
<dbReference type="Pfam" id="PF13843">
    <property type="entry name" value="DDE_Tnp_1_7"/>
    <property type="match status" value="1"/>
</dbReference>
<gene>
    <name evidence="4" type="primary">LOC101858223</name>
</gene>
<name>A0ABM0K7Y4_APLCA</name>
<dbReference type="PANTHER" id="PTHR46599">
    <property type="entry name" value="PIGGYBAC TRANSPOSABLE ELEMENT-DERIVED PROTEIN 4"/>
    <property type="match status" value="1"/>
</dbReference>
<protein>
    <submittedName>
        <fullName evidence="4">PiggyBac transposable element-derived protein 4</fullName>
    </submittedName>
</protein>
<feature type="compositionally biased region" description="Low complexity" evidence="1">
    <location>
        <begin position="1"/>
        <end position="10"/>
    </location>
</feature>